<dbReference type="GO" id="GO:0005886">
    <property type="term" value="C:plasma membrane"/>
    <property type="evidence" value="ECO:0007669"/>
    <property type="project" value="UniProtKB-SubCell"/>
</dbReference>
<protein>
    <submittedName>
        <fullName evidence="9">FtsX-like permease family protein</fullName>
    </submittedName>
</protein>
<name>A0A6G9ARY8_9BACT</name>
<evidence type="ECO:0000259" key="8">
    <source>
        <dbReference type="Pfam" id="PF12704"/>
    </source>
</evidence>
<comment type="subcellular location">
    <subcellularLocation>
        <location evidence="1">Cell membrane</location>
        <topology evidence="1">Multi-pass membrane protein</topology>
    </subcellularLocation>
</comment>
<dbReference type="Proteomes" id="UP000501802">
    <property type="component" value="Chromosome"/>
</dbReference>
<evidence type="ECO:0000256" key="6">
    <source>
        <dbReference type="SAM" id="Phobius"/>
    </source>
</evidence>
<feature type="domain" description="MacB-like periplasmic core" evidence="8">
    <location>
        <begin position="426"/>
        <end position="623"/>
    </location>
</feature>
<feature type="domain" description="ABC3 transporter permease C-terminal" evidence="7">
    <location>
        <begin position="663"/>
        <end position="775"/>
    </location>
</feature>
<evidence type="ECO:0000256" key="4">
    <source>
        <dbReference type="ARBA" id="ARBA00022989"/>
    </source>
</evidence>
<keyword evidence="4 6" id="KW-1133">Transmembrane helix</keyword>
<evidence type="ECO:0000313" key="10">
    <source>
        <dbReference type="Proteomes" id="UP000501802"/>
    </source>
</evidence>
<sequence length="782" mass="86974">MVQSYVKMAWRILRKQRLYSSLNIVGLAVGLATTLLLLLWINDELGYDRFHSNHGQIVKVMLNITSESQTQTYGWVATPVADAMQREIPGVKQTTCSWEQKAIFSYNEITSEEKGIVADSAFLRVFNFPLLQGNPATALLAPNSLVITRHLAEKYFGTDNPVGKIIRIDQTTDCKIVGVLADIPSNSTLQFDYLRPMPTPAGAGSWLEIKANVFAVIDSKTDPGKLQAQLKTMTQRHMPDWLTGWAYFSYKLDDLYLRSNFENGQYAGGGRITYVRLFGLVAIFVLLIAAINFMNLSTARATGRAKEVGVRKAVGAGKWSLIGQFLSESLLLTSLAGLVALGLILVGLPLFNGLLQKRISIDWTNPIYWMGYVGVLWGTSLLAGLYPAFVLSAFQPVRVLNGLRERSAVSVVWLRKALVVVQFTAASMLLVGTGVVYQQIDFIRNRSLGYQKQNLIRFDAKGLTEPEPYKHAKTMLSSVPGVAAISSSSSSFQGTFGRNYVEWRGQETPEKTMFVVINGDHDLLPTLKVPLQSGRGFSPQFSTDSVGVIINEAAVRRMKFRQPLKQMIRVNNKDYQVIGVAKDFHIASIHQPIEPTVILYDTKKFSYFFARLDDQNQANTLRQLAATYQSLRPGAPFSFQFVDQEYERVYQSELQIGTLANWFSVIAIFISCLGLFGLASFSVERRTKEIGVRKVLGASVTSVFVLLNREFIGLVLISLVLAVYPVWYIMNGWLDKFAYHVQIGGGVFVLVGLLSLAIALVTVSLQSIRAALKNPVKSLRTE</sequence>
<evidence type="ECO:0000259" key="7">
    <source>
        <dbReference type="Pfam" id="PF02687"/>
    </source>
</evidence>
<accession>A0A6G9ARY8</accession>
<evidence type="ECO:0000256" key="1">
    <source>
        <dbReference type="ARBA" id="ARBA00004651"/>
    </source>
</evidence>
<feature type="transmembrane region" description="Helical" evidence="6">
    <location>
        <begin position="21"/>
        <end position="41"/>
    </location>
</feature>
<dbReference type="GO" id="GO:0022857">
    <property type="term" value="F:transmembrane transporter activity"/>
    <property type="evidence" value="ECO:0007669"/>
    <property type="project" value="TreeGrafter"/>
</dbReference>
<keyword evidence="10" id="KW-1185">Reference proteome</keyword>
<dbReference type="PANTHER" id="PTHR30572">
    <property type="entry name" value="MEMBRANE COMPONENT OF TRANSPORTER-RELATED"/>
    <property type="match status" value="1"/>
</dbReference>
<dbReference type="Pfam" id="PF02687">
    <property type="entry name" value="FtsX"/>
    <property type="match status" value="2"/>
</dbReference>
<dbReference type="PANTHER" id="PTHR30572:SF18">
    <property type="entry name" value="ABC-TYPE MACROLIDE FAMILY EXPORT SYSTEM PERMEASE COMPONENT 2"/>
    <property type="match status" value="1"/>
</dbReference>
<keyword evidence="3 6" id="KW-0812">Transmembrane</keyword>
<feature type="domain" description="MacB-like periplasmic core" evidence="8">
    <location>
        <begin position="20"/>
        <end position="232"/>
    </location>
</feature>
<evidence type="ECO:0000256" key="5">
    <source>
        <dbReference type="ARBA" id="ARBA00023136"/>
    </source>
</evidence>
<reference evidence="9 10" key="1">
    <citation type="submission" date="2020-03" db="EMBL/GenBank/DDBJ databases">
        <authorList>
            <person name="Kim M.K."/>
        </authorList>
    </citation>
    <scope>NUCLEOTIDE SEQUENCE [LARGE SCALE GENOMIC DNA]</scope>
    <source>
        <strain evidence="9 10">BT328</strain>
    </source>
</reference>
<feature type="transmembrane region" description="Helical" evidence="6">
    <location>
        <begin position="695"/>
        <end position="727"/>
    </location>
</feature>
<evidence type="ECO:0000256" key="3">
    <source>
        <dbReference type="ARBA" id="ARBA00022692"/>
    </source>
</evidence>
<dbReference type="InterPro" id="IPR025857">
    <property type="entry name" value="MacB_PCD"/>
</dbReference>
<feature type="transmembrane region" description="Helical" evidence="6">
    <location>
        <begin position="330"/>
        <end position="355"/>
    </location>
</feature>
<feature type="transmembrane region" description="Helical" evidence="6">
    <location>
        <begin position="739"/>
        <end position="763"/>
    </location>
</feature>
<feature type="transmembrane region" description="Helical" evidence="6">
    <location>
        <begin position="274"/>
        <end position="296"/>
    </location>
</feature>
<feature type="transmembrane region" description="Helical" evidence="6">
    <location>
        <begin position="662"/>
        <end position="683"/>
    </location>
</feature>
<dbReference type="InterPro" id="IPR003838">
    <property type="entry name" value="ABC3_permease_C"/>
</dbReference>
<feature type="transmembrane region" description="Helical" evidence="6">
    <location>
        <begin position="367"/>
        <end position="391"/>
    </location>
</feature>
<organism evidence="9 10">
    <name type="scientific">Spirosoma aureum</name>
    <dbReference type="NCBI Taxonomy" id="2692134"/>
    <lineage>
        <taxon>Bacteria</taxon>
        <taxon>Pseudomonadati</taxon>
        <taxon>Bacteroidota</taxon>
        <taxon>Cytophagia</taxon>
        <taxon>Cytophagales</taxon>
        <taxon>Cytophagaceae</taxon>
        <taxon>Spirosoma</taxon>
    </lineage>
</organism>
<dbReference type="InterPro" id="IPR050250">
    <property type="entry name" value="Macrolide_Exporter_MacB"/>
</dbReference>
<feature type="transmembrane region" description="Helical" evidence="6">
    <location>
        <begin position="412"/>
        <end position="437"/>
    </location>
</feature>
<feature type="domain" description="ABC3 transporter permease C-terminal" evidence="7">
    <location>
        <begin position="280"/>
        <end position="393"/>
    </location>
</feature>
<dbReference type="RefSeq" id="WP_167212627.1">
    <property type="nucleotide sequence ID" value="NZ_CP050063.1"/>
</dbReference>
<dbReference type="AlphaFoldDB" id="A0A6G9ARY8"/>
<dbReference type="KEGG" id="spib:G8759_22240"/>
<dbReference type="Pfam" id="PF12704">
    <property type="entry name" value="MacB_PCD"/>
    <property type="match status" value="2"/>
</dbReference>
<dbReference type="EMBL" id="CP050063">
    <property type="protein sequence ID" value="QIP15148.1"/>
    <property type="molecule type" value="Genomic_DNA"/>
</dbReference>
<proteinExistence type="predicted"/>
<evidence type="ECO:0000256" key="2">
    <source>
        <dbReference type="ARBA" id="ARBA00022475"/>
    </source>
</evidence>
<keyword evidence="2" id="KW-1003">Cell membrane</keyword>
<evidence type="ECO:0000313" key="9">
    <source>
        <dbReference type="EMBL" id="QIP15148.1"/>
    </source>
</evidence>
<gene>
    <name evidence="9" type="ORF">G8759_22240</name>
</gene>
<keyword evidence="5 6" id="KW-0472">Membrane</keyword>